<dbReference type="OrthoDB" id="6180428at2"/>
<evidence type="ECO:0000256" key="1">
    <source>
        <dbReference type="SAM" id="SignalP"/>
    </source>
</evidence>
<evidence type="ECO:0008006" key="4">
    <source>
        <dbReference type="Google" id="ProtNLM"/>
    </source>
</evidence>
<sequence length="253" mass="26773">MHKSILASAVITTAAASLFAGNAVAQQQNYNEPTRGFTLERGSIAEEGSASVDLATGIGAMGNVNQLGGSAGGIRLGTPNSEVIINQSNMSGANGTNTDMFLKLGMKPLNMNGNNIDWNVYGGLSYIDIDPAGQGQGMDYLNLGAGAAFTMDIDALKLNVNPQLVLDDTTPDRDTRFEFGFGAHYQLPDTDFGRFSPGIEYTVISADVQDDNLLTAGTRWAFNDRISMDFMVYADAGATAFGIPGFVRLNAAF</sequence>
<evidence type="ECO:0000313" key="3">
    <source>
        <dbReference type="Proteomes" id="UP000295830"/>
    </source>
</evidence>
<feature type="signal peptide" evidence="1">
    <location>
        <begin position="1"/>
        <end position="25"/>
    </location>
</feature>
<keyword evidence="1" id="KW-0732">Signal</keyword>
<name>A0A4R7JYW4_9GAMM</name>
<accession>A0A4R7JYW4</accession>
<reference evidence="2 3" key="1">
    <citation type="submission" date="2019-03" db="EMBL/GenBank/DDBJ databases">
        <title>Genomic Encyclopedia of Type Strains, Phase IV (KMG-IV): sequencing the most valuable type-strain genomes for metagenomic binning, comparative biology and taxonomic classification.</title>
        <authorList>
            <person name="Goeker M."/>
        </authorList>
    </citation>
    <scope>NUCLEOTIDE SEQUENCE [LARGE SCALE GENOMIC DNA]</scope>
    <source>
        <strain evidence="2 3">DSM 15505</strain>
    </source>
</reference>
<dbReference type="RefSeq" id="WP_133735484.1">
    <property type="nucleotide sequence ID" value="NZ_SOAX01000002.1"/>
</dbReference>
<organism evidence="2 3">
    <name type="scientific">Halospina denitrificans</name>
    <dbReference type="NCBI Taxonomy" id="332522"/>
    <lineage>
        <taxon>Bacteria</taxon>
        <taxon>Pseudomonadati</taxon>
        <taxon>Pseudomonadota</taxon>
        <taxon>Gammaproteobacteria</taxon>
        <taxon>Halospina</taxon>
    </lineage>
</organism>
<feature type="chain" id="PRO_5020739338" description="Outer membrane protein with beta-barrel domain" evidence="1">
    <location>
        <begin position="26"/>
        <end position="253"/>
    </location>
</feature>
<dbReference type="AlphaFoldDB" id="A0A4R7JYW4"/>
<keyword evidence="3" id="KW-1185">Reference proteome</keyword>
<proteinExistence type="predicted"/>
<dbReference type="Proteomes" id="UP000295830">
    <property type="component" value="Unassembled WGS sequence"/>
</dbReference>
<gene>
    <name evidence="2" type="ORF">DES49_1229</name>
</gene>
<comment type="caution">
    <text evidence="2">The sequence shown here is derived from an EMBL/GenBank/DDBJ whole genome shotgun (WGS) entry which is preliminary data.</text>
</comment>
<protein>
    <recommendedName>
        <fullName evidence="4">Outer membrane protein with beta-barrel domain</fullName>
    </recommendedName>
</protein>
<evidence type="ECO:0000313" key="2">
    <source>
        <dbReference type="EMBL" id="TDT43415.1"/>
    </source>
</evidence>
<dbReference type="EMBL" id="SOAX01000002">
    <property type="protein sequence ID" value="TDT43415.1"/>
    <property type="molecule type" value="Genomic_DNA"/>
</dbReference>